<evidence type="ECO:0000313" key="1">
    <source>
        <dbReference type="WBParaSite" id="TTAC_0000565601-mRNA-1"/>
    </source>
</evidence>
<dbReference type="AlphaFoldDB" id="A0A0R3WY16"/>
<protein>
    <submittedName>
        <fullName evidence="1">Exostosin domain-containing protein</fullName>
    </submittedName>
</protein>
<reference evidence="1" key="1">
    <citation type="submission" date="2017-02" db="UniProtKB">
        <authorList>
            <consortium name="WormBaseParasite"/>
        </authorList>
    </citation>
    <scope>IDENTIFICATION</scope>
</reference>
<organism evidence="1">
    <name type="scientific">Hydatigena taeniaeformis</name>
    <name type="common">Feline tapeworm</name>
    <name type="synonym">Taenia taeniaeformis</name>
    <dbReference type="NCBI Taxonomy" id="6205"/>
    <lineage>
        <taxon>Eukaryota</taxon>
        <taxon>Metazoa</taxon>
        <taxon>Spiralia</taxon>
        <taxon>Lophotrochozoa</taxon>
        <taxon>Platyhelminthes</taxon>
        <taxon>Cestoda</taxon>
        <taxon>Eucestoda</taxon>
        <taxon>Cyclophyllidea</taxon>
        <taxon>Taeniidae</taxon>
        <taxon>Hydatigera</taxon>
    </lineage>
</organism>
<dbReference type="WBParaSite" id="TTAC_0000565601-mRNA-1">
    <property type="protein sequence ID" value="TTAC_0000565601-mRNA-1"/>
    <property type="gene ID" value="TTAC_0000565601"/>
</dbReference>
<name>A0A0R3WY16_HYDTA</name>
<proteinExistence type="predicted"/>
<accession>A0A0R3WY16</accession>
<sequence length="140" mass="15258">LAVDPTWRYASGNFSTVCRPILTVVSHNVSRALEFGNFSAPHRKDLILPLTRAELYANFGAYAGVVKELHYAIASSEVVNSSNSKGLSILFLDDVTPCPNGRCKRGKCFKLIGPKDASFGGIIDLLGGESLFRVSTEWLH</sequence>
<dbReference type="STRING" id="6205.A0A0R3WY16"/>